<feature type="transmembrane region" description="Helical" evidence="8">
    <location>
        <begin position="26"/>
        <end position="47"/>
    </location>
</feature>
<evidence type="ECO:0000256" key="1">
    <source>
        <dbReference type="ARBA" id="ARBA00004141"/>
    </source>
</evidence>
<feature type="transmembrane region" description="Helical" evidence="8">
    <location>
        <begin position="256"/>
        <end position="280"/>
    </location>
</feature>
<feature type="transmembrane region" description="Helical" evidence="8">
    <location>
        <begin position="82"/>
        <end position="105"/>
    </location>
</feature>
<dbReference type="GO" id="GO:0030007">
    <property type="term" value="P:intracellular potassium ion homeostasis"/>
    <property type="evidence" value="ECO:0007669"/>
    <property type="project" value="TreeGrafter"/>
</dbReference>
<sequence>MLREAFMSVVNRWRQSKWGRGVIDYWTLHVLFLAILALVGAIALVAINWGSMAFIDALFLAMSSVTVTGLTTFDFATVNPGTTIVCYILMSFGSTIVLSIPPVILRRFLYRQNEDPAKAADGGRRQHRTAMLGGTVSRTFMSFAGSQFSLGLESTVDGGDVGGEHGAGGHHIKSRTEYDAAGMLLSIYLAYIIGVQAMGVILLGAHAAWNLDMRALIVAQGLNPWAWAVFHTSSCFYNVGLSLLPNSLSLLQYDNYVLVISCLLLAVGNCLFPVMLRWIIVALHRYGGLRGRPRRALRFLIRNPRRASIHLFPDKETWFLLLTWVAILFFQVIGLLVFDFHNPNFAALTQLKRVGLFVFQSVSNRTGGFFIMTIDSYSPFMILIVILFMWADSYPLLFTIGKTGAIAPSQGVHRDPPRTWVPTREDEDE</sequence>
<keyword evidence="10" id="KW-1185">Reference proteome</keyword>
<feature type="transmembrane region" description="Helical" evidence="8">
    <location>
        <begin position="54"/>
        <end position="76"/>
    </location>
</feature>
<evidence type="ECO:0000256" key="4">
    <source>
        <dbReference type="ARBA" id="ARBA00022989"/>
    </source>
</evidence>
<evidence type="ECO:0000313" key="9">
    <source>
        <dbReference type="EMBL" id="KNE72042.1"/>
    </source>
</evidence>
<keyword evidence="4 8" id="KW-1133">Transmembrane helix</keyword>
<keyword evidence="3 8" id="KW-0812">Transmembrane</keyword>
<feature type="transmembrane region" description="Helical" evidence="8">
    <location>
        <begin position="183"/>
        <end position="205"/>
    </location>
</feature>
<dbReference type="InterPro" id="IPR003445">
    <property type="entry name" value="Cat_transpt"/>
</dbReference>
<gene>
    <name evidence="9" type="ORF">AMAG_15984</name>
</gene>
<evidence type="ECO:0000256" key="2">
    <source>
        <dbReference type="ARBA" id="ARBA00022448"/>
    </source>
</evidence>
<dbReference type="VEuPathDB" id="FungiDB:AMAG_15984"/>
<dbReference type="eggNOG" id="KOG1341">
    <property type="taxonomic scope" value="Eukaryota"/>
</dbReference>
<proteinExistence type="predicted"/>
<feature type="region of interest" description="Disordered" evidence="7">
    <location>
        <begin position="409"/>
        <end position="429"/>
    </location>
</feature>
<dbReference type="STRING" id="578462.A0A0L0TBB6"/>
<dbReference type="AlphaFoldDB" id="A0A0L0TBB6"/>
<reference evidence="9 10" key="1">
    <citation type="submission" date="2009-11" db="EMBL/GenBank/DDBJ databases">
        <title>Annotation of Allomyces macrogynus ATCC 38327.</title>
        <authorList>
            <consortium name="The Broad Institute Genome Sequencing Platform"/>
            <person name="Russ C."/>
            <person name="Cuomo C."/>
            <person name="Burger G."/>
            <person name="Gray M.W."/>
            <person name="Holland P.W.H."/>
            <person name="King N."/>
            <person name="Lang F.B.F."/>
            <person name="Roger A.J."/>
            <person name="Ruiz-Trillo I."/>
            <person name="Young S.K."/>
            <person name="Zeng Q."/>
            <person name="Gargeya S."/>
            <person name="Fitzgerald M."/>
            <person name="Haas B."/>
            <person name="Abouelleil A."/>
            <person name="Alvarado L."/>
            <person name="Arachchi H.M."/>
            <person name="Berlin A."/>
            <person name="Chapman S.B."/>
            <person name="Gearin G."/>
            <person name="Goldberg J."/>
            <person name="Griggs A."/>
            <person name="Gujja S."/>
            <person name="Hansen M."/>
            <person name="Heiman D."/>
            <person name="Howarth C."/>
            <person name="Larimer J."/>
            <person name="Lui A."/>
            <person name="MacDonald P.J.P."/>
            <person name="McCowen C."/>
            <person name="Montmayeur A."/>
            <person name="Murphy C."/>
            <person name="Neiman D."/>
            <person name="Pearson M."/>
            <person name="Priest M."/>
            <person name="Roberts A."/>
            <person name="Saif S."/>
            <person name="Shea T."/>
            <person name="Sisk P."/>
            <person name="Stolte C."/>
            <person name="Sykes S."/>
            <person name="Wortman J."/>
            <person name="Nusbaum C."/>
            <person name="Birren B."/>
        </authorList>
    </citation>
    <scope>NUCLEOTIDE SEQUENCE [LARGE SCALE GENOMIC DNA]</scope>
    <source>
        <strain evidence="9 10">ATCC 38327</strain>
    </source>
</reference>
<protein>
    <recommendedName>
        <fullName evidence="11">TrkH family potassium uptake protein</fullName>
    </recommendedName>
</protein>
<dbReference type="EMBL" id="GG745376">
    <property type="protein sequence ID" value="KNE72042.1"/>
    <property type="molecule type" value="Genomic_DNA"/>
</dbReference>
<evidence type="ECO:0000256" key="7">
    <source>
        <dbReference type="SAM" id="MobiDB-lite"/>
    </source>
</evidence>
<dbReference type="PANTHER" id="PTHR31064:SF30">
    <property type="entry name" value="HIGH-AFFINITY POTASSIUM TRANSPORT PROTEIN-RELATED"/>
    <property type="match status" value="1"/>
</dbReference>
<comment type="subcellular location">
    <subcellularLocation>
        <location evidence="1">Membrane</location>
        <topology evidence="1">Multi-pass membrane protein</topology>
    </subcellularLocation>
</comment>
<evidence type="ECO:0000256" key="5">
    <source>
        <dbReference type="ARBA" id="ARBA00023065"/>
    </source>
</evidence>
<keyword evidence="5" id="KW-0406">Ion transport</keyword>
<dbReference type="InterPro" id="IPR051143">
    <property type="entry name" value="TrkH_K-transport"/>
</dbReference>
<feature type="transmembrane region" description="Helical" evidence="8">
    <location>
        <begin position="225"/>
        <end position="244"/>
    </location>
</feature>
<keyword evidence="2" id="KW-0813">Transport</keyword>
<dbReference type="GO" id="GO:0005886">
    <property type="term" value="C:plasma membrane"/>
    <property type="evidence" value="ECO:0007669"/>
    <property type="project" value="TreeGrafter"/>
</dbReference>
<dbReference type="GO" id="GO:0140107">
    <property type="term" value="F:high-affinity potassium ion transmembrane transporter activity"/>
    <property type="evidence" value="ECO:0007669"/>
    <property type="project" value="TreeGrafter"/>
</dbReference>
<keyword evidence="6 8" id="KW-0472">Membrane</keyword>
<dbReference type="OrthoDB" id="9999863at2759"/>
<evidence type="ECO:0000313" key="10">
    <source>
        <dbReference type="Proteomes" id="UP000054350"/>
    </source>
</evidence>
<dbReference type="Proteomes" id="UP000054350">
    <property type="component" value="Unassembled WGS sequence"/>
</dbReference>
<feature type="transmembrane region" description="Helical" evidence="8">
    <location>
        <begin position="369"/>
        <end position="391"/>
    </location>
</feature>
<evidence type="ECO:0000256" key="3">
    <source>
        <dbReference type="ARBA" id="ARBA00022692"/>
    </source>
</evidence>
<organism evidence="9 10">
    <name type="scientific">Allomyces macrogynus (strain ATCC 38327)</name>
    <name type="common">Allomyces javanicus var. macrogynus</name>
    <dbReference type="NCBI Taxonomy" id="578462"/>
    <lineage>
        <taxon>Eukaryota</taxon>
        <taxon>Fungi</taxon>
        <taxon>Fungi incertae sedis</taxon>
        <taxon>Blastocladiomycota</taxon>
        <taxon>Blastocladiomycetes</taxon>
        <taxon>Blastocladiales</taxon>
        <taxon>Blastocladiaceae</taxon>
        <taxon>Allomyces</taxon>
    </lineage>
</organism>
<dbReference type="GO" id="GO:1990573">
    <property type="term" value="P:potassium ion import across plasma membrane"/>
    <property type="evidence" value="ECO:0007669"/>
    <property type="project" value="TreeGrafter"/>
</dbReference>
<evidence type="ECO:0000256" key="6">
    <source>
        <dbReference type="ARBA" id="ARBA00023136"/>
    </source>
</evidence>
<reference evidence="10" key="2">
    <citation type="submission" date="2009-11" db="EMBL/GenBank/DDBJ databases">
        <title>The Genome Sequence of Allomyces macrogynus strain ATCC 38327.</title>
        <authorList>
            <consortium name="The Broad Institute Genome Sequencing Platform"/>
            <person name="Russ C."/>
            <person name="Cuomo C."/>
            <person name="Shea T."/>
            <person name="Young S.K."/>
            <person name="Zeng Q."/>
            <person name="Koehrsen M."/>
            <person name="Haas B."/>
            <person name="Borodovsky M."/>
            <person name="Guigo R."/>
            <person name="Alvarado L."/>
            <person name="Berlin A."/>
            <person name="Borenstein D."/>
            <person name="Chen Z."/>
            <person name="Engels R."/>
            <person name="Freedman E."/>
            <person name="Gellesch M."/>
            <person name="Goldberg J."/>
            <person name="Griggs A."/>
            <person name="Gujja S."/>
            <person name="Heiman D."/>
            <person name="Hepburn T."/>
            <person name="Howarth C."/>
            <person name="Jen D."/>
            <person name="Larson L."/>
            <person name="Lewis B."/>
            <person name="Mehta T."/>
            <person name="Park D."/>
            <person name="Pearson M."/>
            <person name="Roberts A."/>
            <person name="Saif S."/>
            <person name="Shenoy N."/>
            <person name="Sisk P."/>
            <person name="Stolte C."/>
            <person name="Sykes S."/>
            <person name="Walk T."/>
            <person name="White J."/>
            <person name="Yandava C."/>
            <person name="Burger G."/>
            <person name="Gray M.W."/>
            <person name="Holland P.W.H."/>
            <person name="King N."/>
            <person name="Lang F.B.F."/>
            <person name="Roger A.J."/>
            <person name="Ruiz-Trillo I."/>
            <person name="Lander E."/>
            <person name="Nusbaum C."/>
        </authorList>
    </citation>
    <scope>NUCLEOTIDE SEQUENCE [LARGE SCALE GENOMIC DNA]</scope>
    <source>
        <strain evidence="10">ATCC 38327</strain>
    </source>
</reference>
<name>A0A0L0TBB6_ALLM3</name>
<dbReference type="Pfam" id="PF02386">
    <property type="entry name" value="TrkH"/>
    <property type="match status" value="1"/>
</dbReference>
<evidence type="ECO:0008006" key="11">
    <source>
        <dbReference type="Google" id="ProtNLM"/>
    </source>
</evidence>
<accession>A0A0L0TBB6</accession>
<dbReference type="PANTHER" id="PTHR31064">
    <property type="entry name" value="POTASSIUM TRANSPORT PROTEIN DDB_G0292412-RELATED"/>
    <property type="match status" value="1"/>
</dbReference>
<feature type="transmembrane region" description="Helical" evidence="8">
    <location>
        <begin position="318"/>
        <end position="338"/>
    </location>
</feature>
<evidence type="ECO:0000256" key="8">
    <source>
        <dbReference type="SAM" id="Phobius"/>
    </source>
</evidence>